<organism evidence="3 4">
    <name type="scientific">Lactuca saligna</name>
    <name type="common">Willowleaf lettuce</name>
    <dbReference type="NCBI Taxonomy" id="75948"/>
    <lineage>
        <taxon>Eukaryota</taxon>
        <taxon>Viridiplantae</taxon>
        <taxon>Streptophyta</taxon>
        <taxon>Embryophyta</taxon>
        <taxon>Tracheophyta</taxon>
        <taxon>Spermatophyta</taxon>
        <taxon>Magnoliopsida</taxon>
        <taxon>eudicotyledons</taxon>
        <taxon>Gunneridae</taxon>
        <taxon>Pentapetalae</taxon>
        <taxon>asterids</taxon>
        <taxon>campanulids</taxon>
        <taxon>Asterales</taxon>
        <taxon>Asteraceae</taxon>
        <taxon>Cichorioideae</taxon>
        <taxon>Cichorieae</taxon>
        <taxon>Lactucinae</taxon>
        <taxon>Lactuca</taxon>
    </lineage>
</organism>
<accession>A0AA35ZMT8</accession>
<feature type="chain" id="PRO_5041353231" evidence="2">
    <location>
        <begin position="24"/>
        <end position="215"/>
    </location>
</feature>
<gene>
    <name evidence="3" type="ORF">LSALG_LOCUS34066</name>
</gene>
<dbReference type="Proteomes" id="UP001177003">
    <property type="component" value="Chromosome 7"/>
</dbReference>
<reference evidence="3" key="1">
    <citation type="submission" date="2023-04" db="EMBL/GenBank/DDBJ databases">
        <authorList>
            <person name="Vijverberg K."/>
            <person name="Xiong W."/>
            <person name="Schranz E."/>
        </authorList>
    </citation>
    <scope>NUCLEOTIDE SEQUENCE</scope>
</reference>
<dbReference type="AlphaFoldDB" id="A0AA35ZMT8"/>
<dbReference type="EMBL" id="OX465083">
    <property type="protein sequence ID" value="CAI9295113.1"/>
    <property type="molecule type" value="Genomic_DNA"/>
</dbReference>
<feature type="compositionally biased region" description="Low complexity" evidence="1">
    <location>
        <begin position="141"/>
        <end position="164"/>
    </location>
</feature>
<feature type="signal peptide" evidence="2">
    <location>
        <begin position="1"/>
        <end position="23"/>
    </location>
</feature>
<sequence>MAIKLFVGIFFGFLMYTSDIARGRKLVERENQPLVYAEASSKIGCSTTDMICGGGNKYIRKESLKENNGGMFVAGIGISSNSDNGERTKKIQGRGCTNGEVGCNDLSRRNRNNKKKIYFENKSNANKNDYLNIEKNTVIANNRNNENNNGSHNNIGNRSGSNNGAVNGKVSQNGNETVNGNGSGNNNSVGIGDDSGKGNNSFNYSEGSSRDPNSS</sequence>
<feature type="region of interest" description="Disordered" evidence="1">
    <location>
        <begin position="141"/>
        <end position="215"/>
    </location>
</feature>
<keyword evidence="2" id="KW-0732">Signal</keyword>
<feature type="compositionally biased region" description="Polar residues" evidence="1">
    <location>
        <begin position="197"/>
        <end position="215"/>
    </location>
</feature>
<evidence type="ECO:0000313" key="4">
    <source>
        <dbReference type="Proteomes" id="UP001177003"/>
    </source>
</evidence>
<proteinExistence type="predicted"/>
<evidence type="ECO:0000256" key="1">
    <source>
        <dbReference type="SAM" id="MobiDB-lite"/>
    </source>
</evidence>
<name>A0AA35ZMT8_LACSI</name>
<evidence type="ECO:0000313" key="3">
    <source>
        <dbReference type="EMBL" id="CAI9295113.1"/>
    </source>
</evidence>
<feature type="compositionally biased region" description="Low complexity" evidence="1">
    <location>
        <begin position="173"/>
        <end position="192"/>
    </location>
</feature>
<evidence type="ECO:0000256" key="2">
    <source>
        <dbReference type="SAM" id="SignalP"/>
    </source>
</evidence>
<keyword evidence="4" id="KW-1185">Reference proteome</keyword>
<protein>
    <submittedName>
        <fullName evidence="3">Uncharacterized protein</fullName>
    </submittedName>
</protein>